<evidence type="ECO:0000313" key="3">
    <source>
        <dbReference type="Proteomes" id="UP001165082"/>
    </source>
</evidence>
<name>A0A9W7AIN1_9STRA</name>
<dbReference type="Proteomes" id="UP001165082">
    <property type="component" value="Unassembled WGS sequence"/>
</dbReference>
<evidence type="ECO:0000256" key="1">
    <source>
        <dbReference type="SAM" id="Phobius"/>
    </source>
</evidence>
<evidence type="ECO:0000313" key="2">
    <source>
        <dbReference type="EMBL" id="GMH73551.1"/>
    </source>
</evidence>
<keyword evidence="3" id="KW-1185">Reference proteome</keyword>
<keyword evidence="1" id="KW-0812">Transmembrane</keyword>
<dbReference type="PANTHER" id="PTHR36974">
    <property type="entry name" value="MEMBRANE PROTEIN-RELATED"/>
    <property type="match status" value="1"/>
</dbReference>
<protein>
    <submittedName>
        <fullName evidence="2">Uncharacterized protein</fullName>
    </submittedName>
</protein>
<organism evidence="2 3">
    <name type="scientific">Triparma retinervis</name>
    <dbReference type="NCBI Taxonomy" id="2557542"/>
    <lineage>
        <taxon>Eukaryota</taxon>
        <taxon>Sar</taxon>
        <taxon>Stramenopiles</taxon>
        <taxon>Ochrophyta</taxon>
        <taxon>Bolidophyceae</taxon>
        <taxon>Parmales</taxon>
        <taxon>Triparmaceae</taxon>
        <taxon>Triparma</taxon>
    </lineage>
</organism>
<dbReference type="EMBL" id="BRXZ01002951">
    <property type="protein sequence ID" value="GMH73551.1"/>
    <property type="molecule type" value="Genomic_DNA"/>
</dbReference>
<gene>
    <name evidence="2" type="ORF">TrRE_jg10874</name>
</gene>
<accession>A0A9W7AIN1</accession>
<dbReference type="OrthoDB" id="533393at2759"/>
<dbReference type="AlphaFoldDB" id="A0A9W7AIN1"/>
<proteinExistence type="predicted"/>
<reference evidence="2" key="1">
    <citation type="submission" date="2022-07" db="EMBL/GenBank/DDBJ databases">
        <title>Genome analysis of Parmales, a sister group of diatoms, reveals the evolutionary specialization of diatoms from phago-mixotrophs to photoautotrophs.</title>
        <authorList>
            <person name="Ban H."/>
            <person name="Sato S."/>
            <person name="Yoshikawa S."/>
            <person name="Kazumasa Y."/>
            <person name="Nakamura Y."/>
            <person name="Ichinomiya M."/>
            <person name="Saitoh K."/>
            <person name="Sato N."/>
            <person name="Blanc-Mathieu R."/>
            <person name="Endo H."/>
            <person name="Kuwata A."/>
            <person name="Ogata H."/>
        </authorList>
    </citation>
    <scope>NUCLEOTIDE SEQUENCE</scope>
</reference>
<sequence length="136" mass="14756">MGEFLWHPELIGPIFILAGVSHFFVEEFIDIFPPIGTWGGLWQLPGSAKFHVYWTGFAEAGGGLGLLLSKSVLHNDALFSTFAALLLGLSVAVYPANFYMYTHGKQLPKGVEMDNTSHAGRFVAQIVLCGVLAGMI</sequence>
<keyword evidence="1" id="KW-0472">Membrane</keyword>
<feature type="transmembrane region" description="Helical" evidence="1">
    <location>
        <begin position="77"/>
        <end position="99"/>
    </location>
</feature>
<keyword evidence="1" id="KW-1133">Transmembrane helix</keyword>
<comment type="caution">
    <text evidence="2">The sequence shown here is derived from an EMBL/GenBank/DDBJ whole genome shotgun (WGS) entry which is preliminary data.</text>
</comment>
<dbReference type="PANTHER" id="PTHR36974:SF1">
    <property type="entry name" value="DOXX FAMILY MEMBRANE PROTEIN"/>
    <property type="match status" value="1"/>
</dbReference>